<keyword evidence="2" id="KW-1185">Reference proteome</keyword>
<gene>
    <name evidence="1" type="ordered locus">Echvi_0920</name>
</gene>
<dbReference type="EMBL" id="CP003346">
    <property type="protein sequence ID" value="AGA77193.1"/>
    <property type="molecule type" value="Genomic_DNA"/>
</dbReference>
<dbReference type="KEGG" id="evi:Echvi_0920"/>
<organism evidence="1 2">
    <name type="scientific">Echinicola vietnamensis (strain DSM 17526 / LMG 23754 / KMM 6221)</name>
    <dbReference type="NCBI Taxonomy" id="926556"/>
    <lineage>
        <taxon>Bacteria</taxon>
        <taxon>Pseudomonadati</taxon>
        <taxon>Bacteroidota</taxon>
        <taxon>Cytophagia</taxon>
        <taxon>Cytophagales</taxon>
        <taxon>Cyclobacteriaceae</taxon>
        <taxon>Echinicola</taxon>
    </lineage>
</organism>
<dbReference type="Proteomes" id="UP000010796">
    <property type="component" value="Chromosome"/>
</dbReference>
<dbReference type="AlphaFoldDB" id="L0FVY2"/>
<dbReference type="STRING" id="926556.Echvi_0920"/>
<evidence type="ECO:0000313" key="1">
    <source>
        <dbReference type="EMBL" id="AGA77193.1"/>
    </source>
</evidence>
<evidence type="ECO:0000313" key="2">
    <source>
        <dbReference type="Proteomes" id="UP000010796"/>
    </source>
</evidence>
<protein>
    <submittedName>
        <fullName evidence="1">Uncharacterized protein</fullName>
    </submittedName>
</protein>
<reference evidence="2" key="1">
    <citation type="submission" date="2012-02" db="EMBL/GenBank/DDBJ databases">
        <title>The complete genome of Echinicola vietnamensis DSM 17526.</title>
        <authorList>
            <person name="Lucas S."/>
            <person name="Copeland A."/>
            <person name="Lapidus A."/>
            <person name="Glavina del Rio T."/>
            <person name="Dalin E."/>
            <person name="Tice H."/>
            <person name="Bruce D."/>
            <person name="Goodwin L."/>
            <person name="Pitluck S."/>
            <person name="Peters L."/>
            <person name="Ovchinnikova G."/>
            <person name="Teshima H."/>
            <person name="Kyrpides N."/>
            <person name="Mavromatis K."/>
            <person name="Ivanova N."/>
            <person name="Brettin T."/>
            <person name="Detter J.C."/>
            <person name="Han C."/>
            <person name="Larimer F."/>
            <person name="Land M."/>
            <person name="Hauser L."/>
            <person name="Markowitz V."/>
            <person name="Cheng J.-F."/>
            <person name="Hugenholtz P."/>
            <person name="Woyke T."/>
            <person name="Wu D."/>
            <person name="Brambilla E."/>
            <person name="Klenk H.-P."/>
            <person name="Eisen J.A."/>
        </authorList>
    </citation>
    <scope>NUCLEOTIDE SEQUENCE [LARGE SCALE GENOMIC DNA]</scope>
    <source>
        <strain evidence="2">DSM 17526 / LMG 23754 / KMM 6221</strain>
    </source>
</reference>
<name>L0FVY2_ECHVK</name>
<dbReference type="HOGENOM" id="CLU_3389173_0_0_10"/>
<proteinExistence type="predicted"/>
<sequence>MGIVSVIATVAPFLTHPYPRRGGKCGAESVDK</sequence>
<accession>L0FVY2</accession>